<dbReference type="RefSeq" id="WP_093834591.1">
    <property type="nucleotide sequence ID" value="NZ_FOLQ01000036.1"/>
</dbReference>
<name>A0A1I2GZ85_9BACT</name>
<feature type="transmembrane region" description="Helical" evidence="1">
    <location>
        <begin position="7"/>
        <end position="23"/>
    </location>
</feature>
<accession>A0A1I2GZ85</accession>
<organism evidence="2 3">
    <name type="scientific">Spirosoma endophyticum</name>
    <dbReference type="NCBI Taxonomy" id="662367"/>
    <lineage>
        <taxon>Bacteria</taxon>
        <taxon>Pseudomonadati</taxon>
        <taxon>Bacteroidota</taxon>
        <taxon>Cytophagia</taxon>
        <taxon>Cytophagales</taxon>
        <taxon>Cytophagaceae</taxon>
        <taxon>Spirosoma</taxon>
    </lineage>
</organism>
<sequence>MIARGSLYILIGATMFVFASTYSTQSGQLIGSMAILAGALQLLFSFSNRLDKNNIWGILHGVTDIGFGIAIAVFSKGTIEGFVDMLGFWAMMHAFLQAVQAMYAFMGARGVRGAAGISSSNFVHLANVLTAGGLPLLLHPAGFNNSMGFIGVFPIILGILIIMLTTQMRTQAAAVL</sequence>
<gene>
    <name evidence="2" type="ORF">SAMN05216167_13612</name>
</gene>
<dbReference type="Pfam" id="PF03729">
    <property type="entry name" value="DUF308"/>
    <property type="match status" value="1"/>
</dbReference>
<dbReference type="OrthoDB" id="956656at2"/>
<feature type="transmembrane region" description="Helical" evidence="1">
    <location>
        <begin position="54"/>
        <end position="74"/>
    </location>
</feature>
<keyword evidence="1" id="KW-1133">Transmembrane helix</keyword>
<keyword evidence="3" id="KW-1185">Reference proteome</keyword>
<feature type="transmembrane region" description="Helical" evidence="1">
    <location>
        <begin position="29"/>
        <end position="47"/>
    </location>
</feature>
<feature type="transmembrane region" description="Helical" evidence="1">
    <location>
        <begin position="120"/>
        <end position="141"/>
    </location>
</feature>
<keyword evidence="1" id="KW-0472">Membrane</keyword>
<evidence type="ECO:0000256" key="1">
    <source>
        <dbReference type="SAM" id="Phobius"/>
    </source>
</evidence>
<proteinExistence type="predicted"/>
<feature type="transmembrane region" description="Helical" evidence="1">
    <location>
        <begin position="86"/>
        <end position="108"/>
    </location>
</feature>
<dbReference type="InterPro" id="IPR005325">
    <property type="entry name" value="DUF308_memb"/>
</dbReference>
<evidence type="ECO:0008006" key="4">
    <source>
        <dbReference type="Google" id="ProtNLM"/>
    </source>
</evidence>
<dbReference type="AlphaFoldDB" id="A0A1I2GZ85"/>
<protein>
    <recommendedName>
        <fullName evidence="4">DUF308 domain-containing protein</fullName>
    </recommendedName>
</protein>
<keyword evidence="1" id="KW-0812">Transmembrane</keyword>
<evidence type="ECO:0000313" key="2">
    <source>
        <dbReference type="EMBL" id="SFF21851.1"/>
    </source>
</evidence>
<feature type="transmembrane region" description="Helical" evidence="1">
    <location>
        <begin position="147"/>
        <end position="166"/>
    </location>
</feature>
<dbReference type="EMBL" id="FOLQ01000036">
    <property type="protein sequence ID" value="SFF21851.1"/>
    <property type="molecule type" value="Genomic_DNA"/>
</dbReference>
<evidence type="ECO:0000313" key="3">
    <source>
        <dbReference type="Proteomes" id="UP000198598"/>
    </source>
</evidence>
<dbReference type="Proteomes" id="UP000198598">
    <property type="component" value="Unassembled WGS sequence"/>
</dbReference>
<reference evidence="2 3" key="1">
    <citation type="submission" date="2016-10" db="EMBL/GenBank/DDBJ databases">
        <authorList>
            <person name="de Groot N.N."/>
        </authorList>
    </citation>
    <scope>NUCLEOTIDE SEQUENCE [LARGE SCALE GENOMIC DNA]</scope>
    <source>
        <strain evidence="2 3">DSM 26130</strain>
    </source>
</reference>